<dbReference type="Proteomes" id="UP000237968">
    <property type="component" value="Unassembled WGS sequence"/>
</dbReference>
<dbReference type="EMBL" id="PVNK01000267">
    <property type="protein sequence ID" value="PRP90832.1"/>
    <property type="molecule type" value="Genomic_DNA"/>
</dbReference>
<name>A0A2S9XDA2_9BACT</name>
<dbReference type="OrthoDB" id="9841583at2"/>
<accession>A0A2S9XDA2</accession>
<evidence type="ECO:0000313" key="2">
    <source>
        <dbReference type="Proteomes" id="UP000237968"/>
    </source>
</evidence>
<gene>
    <name evidence="1" type="ORF">ENSA5_60820</name>
</gene>
<keyword evidence="2" id="KW-1185">Reference proteome</keyword>
<evidence type="ECO:0000313" key="1">
    <source>
        <dbReference type="EMBL" id="PRP90832.1"/>
    </source>
</evidence>
<dbReference type="RefSeq" id="WP_106395269.1">
    <property type="nucleotide sequence ID" value="NZ_PVNK01000267.1"/>
</dbReference>
<comment type="caution">
    <text evidence="1">The sequence shown here is derived from an EMBL/GenBank/DDBJ whole genome shotgun (WGS) entry which is preliminary data.</text>
</comment>
<organism evidence="1 2">
    <name type="scientific">Enhygromyxa salina</name>
    <dbReference type="NCBI Taxonomy" id="215803"/>
    <lineage>
        <taxon>Bacteria</taxon>
        <taxon>Pseudomonadati</taxon>
        <taxon>Myxococcota</taxon>
        <taxon>Polyangia</taxon>
        <taxon>Nannocystales</taxon>
        <taxon>Nannocystaceae</taxon>
        <taxon>Enhygromyxa</taxon>
    </lineage>
</organism>
<protein>
    <submittedName>
        <fullName evidence="1">Uncharacterized protein</fullName>
    </submittedName>
</protein>
<proteinExistence type="predicted"/>
<dbReference type="AlphaFoldDB" id="A0A2S9XDA2"/>
<sequence length="298" mass="31372">MRIDGIAFASPDGLEDVTRYAYRPAESGPGRGDEELSVEAELPVGGATPAAEVIAELREALEGFFPGAFKLLGEGEATLAGAAGKFLAYCLDGGPGQATVVGKIVVANLGREGEPPGDWVKLAWSGSRDAGSLDAYVDPIVASFSAEADAPATVLPGHERRHAGPWALDVPAHLRGPRNFLWEDEEAELRVELSVLEAGADEPTIELGAAISGGEEVAREDSRLDEGERVDVRVRSDDDPHGESTLILAKRKIELGASDRGGHRWVVLSASAPSPEGPRLTTIVDALLASVRAEEEAR</sequence>
<reference evidence="1 2" key="1">
    <citation type="submission" date="2018-03" db="EMBL/GenBank/DDBJ databases">
        <title>Draft Genome Sequences of the Obligatory Marine Myxobacteria Enhygromyxa salina SWB005.</title>
        <authorList>
            <person name="Poehlein A."/>
            <person name="Moghaddam J.A."/>
            <person name="Harms H."/>
            <person name="Alanjari M."/>
            <person name="Koenig G.M."/>
            <person name="Daniel R."/>
            <person name="Schaeberle T.F."/>
        </authorList>
    </citation>
    <scope>NUCLEOTIDE SEQUENCE [LARGE SCALE GENOMIC DNA]</scope>
    <source>
        <strain evidence="1 2">SWB005</strain>
    </source>
</reference>